<evidence type="ECO:0000256" key="1">
    <source>
        <dbReference type="SAM" id="MobiDB-lite"/>
    </source>
</evidence>
<proteinExistence type="predicted"/>
<evidence type="ECO:0000313" key="3">
    <source>
        <dbReference type="Proteomes" id="UP001269144"/>
    </source>
</evidence>
<feature type="compositionally biased region" description="Basic and acidic residues" evidence="1">
    <location>
        <begin position="16"/>
        <end position="47"/>
    </location>
</feature>
<feature type="compositionally biased region" description="Basic and acidic residues" evidence="1">
    <location>
        <begin position="60"/>
        <end position="75"/>
    </location>
</feature>
<protein>
    <submittedName>
        <fullName evidence="2">Uncharacterized protein</fullName>
    </submittedName>
</protein>
<feature type="region of interest" description="Disordered" evidence="1">
    <location>
        <begin position="1"/>
        <end position="75"/>
    </location>
</feature>
<accession>A0ABU2HMW2</accession>
<evidence type="ECO:0000313" key="2">
    <source>
        <dbReference type="EMBL" id="MDS9465969.1"/>
    </source>
</evidence>
<gene>
    <name evidence="2" type="ORF">RGQ15_00065</name>
</gene>
<dbReference type="Proteomes" id="UP001269144">
    <property type="component" value="Unassembled WGS sequence"/>
</dbReference>
<dbReference type="EMBL" id="JAVQLW010000001">
    <property type="protein sequence ID" value="MDS9465969.1"/>
    <property type="molecule type" value="Genomic_DNA"/>
</dbReference>
<organism evidence="2 3">
    <name type="scientific">Paracoccus aurantius</name>
    <dbReference type="NCBI Taxonomy" id="3073814"/>
    <lineage>
        <taxon>Bacteria</taxon>
        <taxon>Pseudomonadati</taxon>
        <taxon>Pseudomonadota</taxon>
        <taxon>Alphaproteobacteria</taxon>
        <taxon>Rhodobacterales</taxon>
        <taxon>Paracoccaceae</taxon>
        <taxon>Paracoccus</taxon>
    </lineage>
</organism>
<name>A0ABU2HMW2_9RHOB</name>
<dbReference type="RefSeq" id="WP_311158169.1">
    <property type="nucleotide sequence ID" value="NZ_JAVQLW010000001.1"/>
</dbReference>
<comment type="caution">
    <text evidence="2">The sequence shown here is derived from an EMBL/GenBank/DDBJ whole genome shotgun (WGS) entry which is preliminary data.</text>
</comment>
<sequence length="75" mass="8143">MTREQPTAKDNPATDPPRENGQGKHDGTPHSPDEFLDADPDRKKDWPAKPGGAKPSSAMCEDRSKPGLVDKSEDC</sequence>
<keyword evidence="3" id="KW-1185">Reference proteome</keyword>
<reference evidence="3" key="1">
    <citation type="submission" date="2023-07" db="EMBL/GenBank/DDBJ databases">
        <title>Paracoccus sp. MBLB3053 whole genome sequence.</title>
        <authorList>
            <person name="Hwang C.Y."/>
            <person name="Cho E.-S."/>
            <person name="Seo M.-J."/>
        </authorList>
    </citation>
    <scope>NUCLEOTIDE SEQUENCE [LARGE SCALE GENOMIC DNA]</scope>
    <source>
        <strain evidence="3">MBLB3053</strain>
    </source>
</reference>